<dbReference type="InterPro" id="IPR001133">
    <property type="entry name" value="NADH_UbQ_OxRdtase_chain4L/K"/>
</dbReference>
<keyword evidence="9 11" id="KW-0472">Membrane</keyword>
<organism evidence="12">
    <name type="scientific">Hydra vulgaris</name>
    <name type="common">Hydra</name>
    <name type="synonym">Hydra attenuata</name>
    <dbReference type="NCBI Taxonomy" id="6087"/>
    <lineage>
        <taxon>Eukaryota</taxon>
        <taxon>Metazoa</taxon>
        <taxon>Cnidaria</taxon>
        <taxon>Hydrozoa</taxon>
        <taxon>Hydroidolina</taxon>
        <taxon>Anthoathecata</taxon>
        <taxon>Aplanulata</taxon>
        <taxon>Hydridae</taxon>
        <taxon>Hydra</taxon>
    </lineage>
</organism>
<comment type="subcellular location">
    <subcellularLocation>
        <location evidence="1">Membrane</location>
        <topology evidence="1">Multi-pass membrane protein</topology>
    </subcellularLocation>
</comment>
<reference evidence="12" key="1">
    <citation type="submission" date="2015-05" db="EMBL/GenBank/DDBJ databases">
        <title>Evolution of Endosymbiotic Potential of H. Vulgaris with green alga.</title>
        <authorList>
            <person name="Ishikawa M."/>
            <person name="Shimizu H."/>
            <person name="Nozawa M."/>
            <person name="Ikeo K."/>
            <person name="Gojobori T."/>
        </authorList>
    </citation>
    <scope>NUCLEOTIDE SEQUENCE</scope>
    <source>
        <strain evidence="12">M5</strain>
    </source>
</reference>
<gene>
    <name evidence="12" type="primary">ND4L</name>
</gene>
<dbReference type="GO" id="GO:0042773">
    <property type="term" value="P:ATP synthesis coupled electron transport"/>
    <property type="evidence" value="ECO:0007669"/>
    <property type="project" value="InterPro"/>
</dbReference>
<evidence type="ECO:0000256" key="8">
    <source>
        <dbReference type="ARBA" id="ARBA00023027"/>
    </source>
</evidence>
<evidence type="ECO:0000256" key="4">
    <source>
        <dbReference type="ARBA" id="ARBA00022448"/>
    </source>
</evidence>
<sequence>MLFDFNLLVIIMFCISIIGIIINRSNIILILVSIEILLLSISMNFILSSLTNFSLEGQIIAIYIITIAAIESAIGLSIIVAFYKIKGSISLKLLNLLKG</sequence>
<evidence type="ECO:0000256" key="9">
    <source>
        <dbReference type="ARBA" id="ARBA00023136"/>
    </source>
</evidence>
<dbReference type="InterPro" id="IPR039428">
    <property type="entry name" value="NUOK/Mnh_C1-like"/>
</dbReference>
<keyword evidence="5 11" id="KW-0812">Transmembrane</keyword>
<keyword evidence="7 11" id="KW-1133">Transmembrane helix</keyword>
<evidence type="ECO:0000313" key="12">
    <source>
        <dbReference type="EMBL" id="BAR91059.1"/>
    </source>
</evidence>
<comment type="similarity">
    <text evidence="2">Belongs to the complex I subunit 4L family.</text>
</comment>
<accession>A0A0H5APH4</accession>
<dbReference type="Gene3D" id="1.10.287.3510">
    <property type="match status" value="1"/>
</dbReference>
<name>A0A0H5APH4_HYDVU</name>
<dbReference type="NCBIfam" id="NF004320">
    <property type="entry name" value="PRK05715.1-2"/>
    <property type="match status" value="1"/>
</dbReference>
<feature type="transmembrane region" description="Helical" evidence="11">
    <location>
        <begin position="27"/>
        <end position="47"/>
    </location>
</feature>
<evidence type="ECO:0000256" key="3">
    <source>
        <dbReference type="ARBA" id="ARBA00016612"/>
    </source>
</evidence>
<dbReference type="GO" id="GO:0030964">
    <property type="term" value="C:NADH dehydrogenase complex"/>
    <property type="evidence" value="ECO:0007669"/>
    <property type="project" value="TreeGrafter"/>
</dbReference>
<dbReference type="PANTHER" id="PTHR11434">
    <property type="entry name" value="NADH-UBIQUINONE OXIDOREDUCTASE SUBUNIT ND4L"/>
    <property type="match status" value="1"/>
</dbReference>
<dbReference type="GO" id="GO:0016651">
    <property type="term" value="F:oxidoreductase activity, acting on NAD(P)H"/>
    <property type="evidence" value="ECO:0007669"/>
    <property type="project" value="InterPro"/>
</dbReference>
<evidence type="ECO:0000256" key="11">
    <source>
        <dbReference type="SAM" id="Phobius"/>
    </source>
</evidence>
<evidence type="ECO:0000256" key="6">
    <source>
        <dbReference type="ARBA" id="ARBA00022967"/>
    </source>
</evidence>
<keyword evidence="8" id="KW-0520">NAD</keyword>
<geneLocation type="mitochondrion" evidence="12"/>
<dbReference type="PANTHER" id="PTHR11434:SF16">
    <property type="entry name" value="NADH-UBIQUINONE OXIDOREDUCTASE CHAIN 4L"/>
    <property type="match status" value="1"/>
</dbReference>
<evidence type="ECO:0000256" key="5">
    <source>
        <dbReference type="ARBA" id="ARBA00022692"/>
    </source>
</evidence>
<evidence type="ECO:0000256" key="10">
    <source>
        <dbReference type="ARBA" id="ARBA00031586"/>
    </source>
</evidence>
<proteinExistence type="inferred from homology"/>
<dbReference type="AlphaFoldDB" id="A0A0H5APH4"/>
<evidence type="ECO:0000256" key="7">
    <source>
        <dbReference type="ARBA" id="ARBA00022989"/>
    </source>
</evidence>
<protein>
    <recommendedName>
        <fullName evidence="3">NADH-ubiquinone oxidoreductase chain 4L</fullName>
    </recommendedName>
    <alternativeName>
        <fullName evidence="10">NADH dehydrogenase subunit 4L</fullName>
    </alternativeName>
</protein>
<keyword evidence="4" id="KW-0813">Transport</keyword>
<dbReference type="HAMAP" id="MF_01456">
    <property type="entry name" value="NDH1_NuoK"/>
    <property type="match status" value="1"/>
</dbReference>
<dbReference type="Pfam" id="PF00420">
    <property type="entry name" value="Oxidored_q2"/>
    <property type="match status" value="1"/>
</dbReference>
<feature type="transmembrane region" description="Helical" evidence="11">
    <location>
        <begin position="59"/>
        <end position="83"/>
    </location>
</feature>
<keyword evidence="6" id="KW-1278">Translocase</keyword>
<keyword evidence="12" id="KW-0496">Mitochondrion</keyword>
<evidence type="ECO:0000256" key="2">
    <source>
        <dbReference type="ARBA" id="ARBA00010519"/>
    </source>
</evidence>
<dbReference type="EMBL" id="LC053820">
    <property type="protein sequence ID" value="BAR91059.1"/>
    <property type="molecule type" value="Genomic_DNA"/>
</dbReference>
<evidence type="ECO:0000256" key="1">
    <source>
        <dbReference type="ARBA" id="ARBA00004141"/>
    </source>
</evidence>
<feature type="transmembrane region" description="Helical" evidence="11">
    <location>
        <begin position="6"/>
        <end position="22"/>
    </location>
</feature>